<evidence type="ECO:0000256" key="2">
    <source>
        <dbReference type="ARBA" id="ARBA00006012"/>
    </source>
</evidence>
<feature type="domain" description="ABC transporter" evidence="11">
    <location>
        <begin position="190"/>
        <end position="452"/>
    </location>
</feature>
<dbReference type="Gene3D" id="3.40.50.300">
    <property type="entry name" value="P-loop containing nucleotide triphosphate hydrolases"/>
    <property type="match status" value="2"/>
</dbReference>
<dbReference type="SMART" id="SM00382">
    <property type="entry name" value="AAA"/>
    <property type="match status" value="2"/>
</dbReference>
<dbReference type="InterPro" id="IPR043926">
    <property type="entry name" value="ABCG_dom"/>
</dbReference>
<feature type="region of interest" description="Disordered" evidence="9">
    <location>
        <begin position="852"/>
        <end position="883"/>
    </location>
</feature>
<feature type="region of interest" description="Disordered" evidence="9">
    <location>
        <begin position="1"/>
        <end position="66"/>
    </location>
</feature>
<feature type="transmembrane region" description="Helical" evidence="10">
    <location>
        <begin position="678"/>
        <end position="699"/>
    </location>
</feature>
<dbReference type="GO" id="GO:0016887">
    <property type="term" value="F:ATP hydrolysis activity"/>
    <property type="evidence" value="ECO:0007669"/>
    <property type="project" value="InterPro"/>
</dbReference>
<evidence type="ECO:0000256" key="1">
    <source>
        <dbReference type="ARBA" id="ARBA00004141"/>
    </source>
</evidence>
<protein>
    <recommendedName>
        <fullName evidence="11">ABC transporter domain-containing protein</fullName>
    </recommendedName>
</protein>
<evidence type="ECO:0000256" key="7">
    <source>
        <dbReference type="ARBA" id="ARBA00022989"/>
    </source>
</evidence>
<dbReference type="InterPro" id="IPR034003">
    <property type="entry name" value="ABCG_PDR_2"/>
</dbReference>
<dbReference type="EMBL" id="JAAAID010000077">
    <property type="protein sequence ID" value="KAG0022990.1"/>
    <property type="molecule type" value="Genomic_DNA"/>
</dbReference>
<evidence type="ECO:0000313" key="13">
    <source>
        <dbReference type="Proteomes" id="UP000703661"/>
    </source>
</evidence>
<evidence type="ECO:0000256" key="10">
    <source>
        <dbReference type="SAM" id="Phobius"/>
    </source>
</evidence>
<dbReference type="PROSITE" id="PS50893">
    <property type="entry name" value="ABC_TRANSPORTER_2"/>
    <property type="match status" value="2"/>
</dbReference>
<dbReference type="GO" id="GO:0140359">
    <property type="term" value="F:ABC-type transporter activity"/>
    <property type="evidence" value="ECO:0007669"/>
    <property type="project" value="InterPro"/>
</dbReference>
<name>A0A9P6N456_9FUNG</name>
<proteinExistence type="inferred from homology"/>
<evidence type="ECO:0000256" key="4">
    <source>
        <dbReference type="ARBA" id="ARBA00022692"/>
    </source>
</evidence>
<feature type="transmembrane region" description="Helical" evidence="10">
    <location>
        <begin position="811"/>
        <end position="832"/>
    </location>
</feature>
<feature type="transmembrane region" description="Helical" evidence="10">
    <location>
        <begin position="601"/>
        <end position="622"/>
    </location>
</feature>
<dbReference type="SUPFAM" id="SSF52540">
    <property type="entry name" value="P-loop containing nucleoside triphosphate hydrolases"/>
    <property type="match status" value="2"/>
</dbReference>
<comment type="caution">
    <text evidence="12">The sequence shown here is derived from an EMBL/GenBank/DDBJ whole genome shotgun (WGS) entry which is preliminary data.</text>
</comment>
<dbReference type="FunFam" id="3.40.50.300:FF:000054">
    <property type="entry name" value="ABC multidrug transporter atrF"/>
    <property type="match status" value="1"/>
</dbReference>
<dbReference type="CDD" id="cd03233">
    <property type="entry name" value="ABCG_PDR_domain1"/>
    <property type="match status" value="1"/>
</dbReference>
<evidence type="ECO:0000313" key="12">
    <source>
        <dbReference type="EMBL" id="KAG0022990.1"/>
    </source>
</evidence>
<evidence type="ECO:0000259" key="11">
    <source>
        <dbReference type="PROSITE" id="PS50893"/>
    </source>
</evidence>
<dbReference type="CDD" id="cd03232">
    <property type="entry name" value="ABCG_PDR_domain2"/>
    <property type="match status" value="1"/>
</dbReference>
<comment type="similarity">
    <text evidence="2">Belongs to the ABC transporter superfamily. ABCG family. PDR (TC 3.A.1.205) subfamily.</text>
</comment>
<feature type="transmembrane region" description="Helical" evidence="10">
    <location>
        <begin position="572"/>
        <end position="589"/>
    </location>
</feature>
<dbReference type="Pfam" id="PF19055">
    <property type="entry name" value="ABC2_membrane_7"/>
    <property type="match status" value="1"/>
</dbReference>
<evidence type="ECO:0000256" key="5">
    <source>
        <dbReference type="ARBA" id="ARBA00022741"/>
    </source>
</evidence>
<feature type="compositionally biased region" description="Acidic residues" evidence="9">
    <location>
        <begin position="46"/>
        <end position="55"/>
    </location>
</feature>
<dbReference type="Pfam" id="PF01061">
    <property type="entry name" value="ABC2_membrane"/>
    <property type="match status" value="2"/>
</dbReference>
<gene>
    <name evidence="12" type="ORF">BGZ80_010678</name>
</gene>
<keyword evidence="13" id="KW-1185">Reference proteome</keyword>
<keyword evidence="6" id="KW-0067">ATP-binding</keyword>
<comment type="subcellular location">
    <subcellularLocation>
        <location evidence="1">Membrane</location>
        <topology evidence="1">Multi-pass membrane protein</topology>
    </subcellularLocation>
</comment>
<feature type="transmembrane region" description="Helical" evidence="10">
    <location>
        <begin position="1500"/>
        <end position="1521"/>
    </location>
</feature>
<dbReference type="InterPro" id="IPR013525">
    <property type="entry name" value="ABC2_TM"/>
</dbReference>
<feature type="transmembrane region" description="Helical" evidence="10">
    <location>
        <begin position="642"/>
        <end position="666"/>
    </location>
</feature>
<dbReference type="PANTHER" id="PTHR19241">
    <property type="entry name" value="ATP-BINDING CASSETTE TRANSPORTER"/>
    <property type="match status" value="1"/>
</dbReference>
<keyword evidence="5" id="KW-0547">Nucleotide-binding</keyword>
<feature type="transmembrane region" description="Helical" evidence="10">
    <location>
        <begin position="732"/>
        <end position="750"/>
    </location>
</feature>
<dbReference type="InterPro" id="IPR034001">
    <property type="entry name" value="ABCG_PDR_1"/>
</dbReference>
<feature type="transmembrane region" description="Helical" evidence="10">
    <location>
        <begin position="1240"/>
        <end position="1262"/>
    </location>
</feature>
<keyword evidence="8 10" id="KW-0472">Membrane</keyword>
<feature type="transmembrane region" description="Helical" evidence="10">
    <location>
        <begin position="1307"/>
        <end position="1335"/>
    </location>
</feature>
<dbReference type="InterPro" id="IPR010929">
    <property type="entry name" value="PDR_CDR_ABC"/>
</dbReference>
<dbReference type="GO" id="GO:0016020">
    <property type="term" value="C:membrane"/>
    <property type="evidence" value="ECO:0007669"/>
    <property type="project" value="UniProtKB-SubCell"/>
</dbReference>
<dbReference type="InterPro" id="IPR003439">
    <property type="entry name" value="ABC_transporter-like_ATP-bd"/>
</dbReference>
<keyword evidence="7 10" id="KW-1133">Transmembrane helix</keyword>
<feature type="domain" description="ABC transporter" evidence="11">
    <location>
        <begin position="901"/>
        <end position="1148"/>
    </location>
</feature>
<keyword evidence="3" id="KW-0813">Transport</keyword>
<reference evidence="12" key="1">
    <citation type="journal article" date="2020" name="Fungal Divers.">
        <title>Resolving the Mortierellaceae phylogeny through synthesis of multi-gene phylogenetics and phylogenomics.</title>
        <authorList>
            <person name="Vandepol N."/>
            <person name="Liber J."/>
            <person name="Desiro A."/>
            <person name="Na H."/>
            <person name="Kennedy M."/>
            <person name="Barry K."/>
            <person name="Grigoriev I.V."/>
            <person name="Miller A.N."/>
            <person name="O'Donnell K."/>
            <person name="Stajich J.E."/>
            <person name="Bonito G."/>
        </authorList>
    </citation>
    <scope>NUCLEOTIDE SEQUENCE</scope>
    <source>
        <strain evidence="12">NRRL 2769</strain>
    </source>
</reference>
<feature type="compositionally biased region" description="Polar residues" evidence="9">
    <location>
        <begin position="14"/>
        <end position="23"/>
    </location>
</feature>
<evidence type="ECO:0000256" key="3">
    <source>
        <dbReference type="ARBA" id="ARBA00022448"/>
    </source>
</evidence>
<feature type="transmembrane region" description="Helical" evidence="10">
    <location>
        <begin position="1268"/>
        <end position="1286"/>
    </location>
</feature>
<evidence type="ECO:0000256" key="9">
    <source>
        <dbReference type="SAM" id="MobiDB-lite"/>
    </source>
</evidence>
<evidence type="ECO:0000256" key="6">
    <source>
        <dbReference type="ARBA" id="ARBA00022840"/>
    </source>
</evidence>
<feature type="compositionally biased region" description="Pro residues" evidence="9">
    <location>
        <begin position="1"/>
        <end position="10"/>
    </location>
</feature>
<feature type="transmembrane region" description="Helical" evidence="10">
    <location>
        <begin position="1347"/>
        <end position="1367"/>
    </location>
</feature>
<dbReference type="InterPro" id="IPR003593">
    <property type="entry name" value="AAA+_ATPase"/>
</dbReference>
<sequence>MSQSPQPPPDTGDDTNPSQTPTRQGILLNPGSNVRPRMNSIIPPPEDFEDEEFNEAEEKDHVSPEQAYLDSISGRWGEGPSKVNVTNAERDFRQLERTITAMSRGASITSVPADQEGRRKSTLTAQDEAIRREGDYDYEAHLKEKILPGVAAKGIKIRTMGVSWSNLTVIGEGTSDQFIKTTGDPFVKALKIINPVRWYRKCTGKTKSSPKKTTKTIIYPMDGYCNEGEMVLVLGRPGSGCSTLLRVLANDRKNYKEIQGEVKYNNLSPKTVQKHYKGEVLYNQEDDFHYPILTVRQTLETATRAKTPRARLPGIETRADFREMLIDMLTKMYGLTRQKETKVGNAFIRGLSGGERKRLSIAEQVATRSSVNMWDGSTRGLDASSALDYVKSLRVSTNLLRRSTFVSIYQASENIYDLFDKVLVLYDGHCIYFGPAEEARQYFIDMGFYCPARQTTADFLTAVTDPHERKPADGLDAAAAAMLPASPEQFEEAYKSSPLYERNMQLLQEYRNHISNDPAREAEFIAATAQDKQKHVSSKDPYMITYWNQVWGMTIRQVQLVKGDMGSLVSRYISMLIKAAIVGTTFLLLPMNTDGGFTRGGVLFFSLLFNSLIAQAELPATLMGRPILYKLKNYAMYRPSTYGLAQVVLDIPIILVHILLFSFVVYFCAGLQRDARKFFIFVFILTLASLCMTSFFRAWQNFDYATKYSGVMLLCLILYTGYLIPYQSMRGWFIWIFWINPLAYAYKALISNEFDGLILQCTDHAMVPRGPGYDNLQYQVCAVSGSQPGEDFVRGPDYLMAAFRYDTSQKWIDIVAVICFWVLFTFLTVVIMEVMEFGKGGFSTNVFKRPKHGDSPKANARVAPDVERGTDPDTYQATAPGSRPVIAKPDDQVDIAKGSIFTWEDLDYVVPYPSDPSGKKQLLNKIAGLVKPGTMTALMGSSGAGKTTLLDVLAQRKTMGWITGTIEVDGQPLRKDFQRTTGYCEQLDVHVPQCTVREAMRFSAHLRQPVDVPESEKDAYVEEIINILEMEGIADALIGTTESGFGISVEERKRLTIGVELVAKPKLLFLDEPTSGLDAQASYHIMKFMRRLTDQGQAILCTIHQPSSQLFAFFDNLLLLAKGGRTVFFGELGHDSSNLIHYFEKNGAPTCAADANPAEYILDVVNAKHSDLDWPDIWNNSPEKAKLLVDIKEAHSTASKNADHSEELEFATPTIVQLKYVFKRMFRTYWRCPDYLLDRLFMLVIFALLNAFTFIQLGHKLIDLQSRIFVIFQIMVMAPLICNTVEPRFQTERLWFFREQSGKYYSWLPFAITIIIVEIPFIIFTGTIFFLILYWCVGFSGSSEATIYTYLMVVLFTIFAVTLGQMIASWTPNVQIAALLNPFIISILNLFCGVVMPYFQMPGFWRSWMYWLDPYHYIVEGIVVTQLNNVAVICSSTELSIFHAPPGQTCNEYAGAFIATDTGYLNNPDATGNCEYCPYTLGQQYFEPLNMFYVHRWRNLGIFSAYILFNIFITILGVRFFKG</sequence>
<organism evidence="12 13">
    <name type="scientific">Entomortierella chlamydospora</name>
    <dbReference type="NCBI Taxonomy" id="101097"/>
    <lineage>
        <taxon>Eukaryota</taxon>
        <taxon>Fungi</taxon>
        <taxon>Fungi incertae sedis</taxon>
        <taxon>Mucoromycota</taxon>
        <taxon>Mortierellomycotina</taxon>
        <taxon>Mortierellomycetes</taxon>
        <taxon>Mortierellales</taxon>
        <taxon>Mortierellaceae</taxon>
        <taxon>Entomortierella</taxon>
    </lineage>
</organism>
<feature type="region of interest" description="Disordered" evidence="9">
    <location>
        <begin position="103"/>
        <end position="123"/>
    </location>
</feature>
<dbReference type="InterPro" id="IPR017871">
    <property type="entry name" value="ABC_transporter-like_CS"/>
</dbReference>
<feature type="transmembrane region" description="Helical" evidence="10">
    <location>
        <begin position="705"/>
        <end position="725"/>
    </location>
</feature>
<dbReference type="InterPro" id="IPR027417">
    <property type="entry name" value="P-loop_NTPase"/>
</dbReference>
<dbReference type="GO" id="GO:0005524">
    <property type="term" value="F:ATP binding"/>
    <property type="evidence" value="ECO:0007669"/>
    <property type="project" value="UniProtKB-KW"/>
</dbReference>
<dbReference type="Pfam" id="PF06422">
    <property type="entry name" value="PDR_CDR"/>
    <property type="match status" value="1"/>
</dbReference>
<keyword evidence="4 10" id="KW-0812">Transmembrane</keyword>
<dbReference type="Pfam" id="PF00005">
    <property type="entry name" value="ABC_tran"/>
    <property type="match status" value="2"/>
</dbReference>
<dbReference type="Proteomes" id="UP000703661">
    <property type="component" value="Unassembled WGS sequence"/>
</dbReference>
<dbReference type="PROSITE" id="PS00211">
    <property type="entry name" value="ABC_TRANSPORTER_1"/>
    <property type="match status" value="1"/>
</dbReference>
<evidence type="ECO:0000256" key="8">
    <source>
        <dbReference type="ARBA" id="ARBA00023136"/>
    </source>
</evidence>
<accession>A0A9P6N456</accession>
<feature type="transmembrane region" description="Helical" evidence="10">
    <location>
        <begin position="1379"/>
        <end position="1399"/>
    </location>
</feature>